<reference evidence="5 6" key="1">
    <citation type="submission" date="2020-02" db="EMBL/GenBank/DDBJ databases">
        <authorList>
            <person name="Kim Y.B."/>
            <person name="Roh S.W."/>
        </authorList>
    </citation>
    <scope>NUCLEOTIDE SEQUENCE [LARGE SCALE GENOMIC DNA]</scope>
    <source>
        <strain evidence="5 6">DSM 103574</strain>
    </source>
</reference>
<feature type="signal peptide" evidence="3">
    <location>
        <begin position="1"/>
        <end position="25"/>
    </location>
</feature>
<dbReference type="SUPFAM" id="SSF53187">
    <property type="entry name" value="Zn-dependent exopeptidases"/>
    <property type="match status" value="2"/>
</dbReference>
<keyword evidence="1" id="KW-0677">Repeat</keyword>
<feature type="domain" description="SLH" evidence="4">
    <location>
        <begin position="1546"/>
        <end position="1603"/>
    </location>
</feature>
<keyword evidence="3" id="KW-0732">Signal</keyword>
<name>A0A858BZ60_9FIRM</name>
<feature type="compositionally biased region" description="Low complexity" evidence="2">
    <location>
        <begin position="45"/>
        <end position="55"/>
    </location>
</feature>
<dbReference type="GO" id="GO:0004181">
    <property type="term" value="F:metallocarboxypeptidase activity"/>
    <property type="evidence" value="ECO:0007669"/>
    <property type="project" value="InterPro"/>
</dbReference>
<proteinExistence type="predicted"/>
<keyword evidence="6" id="KW-1185">Reference proteome</keyword>
<dbReference type="KEGG" id="abut:Ami103574_14485"/>
<accession>A0A858BZ60</accession>
<sequence length="1603" mass="174946">MLKKKLAALLAAAVMLTSSVPMAFAGDTGVDSGQPPGAGVSAADEGSLSGGEESSVPNSEGDEDKASEKGLNSGTEGTAVDNGEEVPGDLGTPSEEELISPPAITNEAAVISPAAIINQELVVDRTKESVMYRHLTELSQTIGPRLAGSDAEKAAGDYIKDTLQAAGYAVEVQPFHWEVTNKSGIVVKEGDSSNLVAIKQGKSAEEVIVGAHYDSVNTAKGASDNASGVSVMLAAAEALKGVETDYTIRFVAFGAEEVGLKGSTYYANKMDDTDIDNTIAMINLDTVLFGDKMYAYGSLGKDSWLCRQALDLADRLDLDVVTQQGLNEAYPKGTTGDWSDHAPFRKLGLPWLYFESTNWDLLQEDGTYSEGDRETKKFGEIMHTKRDSMEFMDENYPERMEDRLYTYTTLLIHLLDEINPNLAEDSIVVNTDRLSMSEKGKVEVSVEFTQLPDLADLEWTFGGKAFEQWKVIKCEGRDGRSTKEETEIPFITFAEEPKVEGDRIVASLEFNLPFGTENLSLRPYPRRIYTELLGQYDLAVTDSKSGRQVETSMTYNAFDSYHQQLDIKPEVENIIRTAREDRYLEYAPLGKSAEGRDIPFVILSREESDIDKYFSQTLPMMLNSPGDFLAKIEAGTADGYKPVIWFNNIHSDEANGVDAQLDLLRKLSRANEITFESASKTEKDAGGKIGQYETGDTDEFTLDVQELLDQFIIVFSLNNNPDGRHYNTRETASGFDPNRDVTYQTQVETEAVFQALAKWSPMICNDFHGFVADFLIEPCTPPHDPNFEYDLLMAGAIPHANAMGKSGIANTKYDHYIIPLDDYKDGWDDGAPMYAAVLAQMHGALGHTIEVPELNQESNNAFLYAGLGSLNYALENRKQLFSNQLEIYRRGVENEDSPKVDSWLINAAGEAVGRQREQNNNFFPEYYVLPVSGELQKNPLAAYEMAEFLINNGIRVEKTSEAVQIGSTTYPAGSFLVSMHQAKRGLANCVLYDGSDFSDFAAMYAEVTMCFPQLRGFDKYEVRTAGAFEGKTVAVEQVRVPAMAIPSGTVQLVIKNTNNDAVKAVNELLKNNLPVAMTYSAGEGFNKGDFIVDKKDVEAIKDKYFLELSPFKGKASVKSLRQSNIAAVGDEMRYVLQGLGFQLLPEDTYGGADVIADDSSYSMTSDMKQAIQGGTSYVAVGAYGMSALQNSGLLPGFKMGGFDDYYEGVLRADLNTDSVITGRYNEKDILYNNTGSWIESAPATAKVLGTISEQADFYVAGWWPNHQEVKGKTYIMQDQAGNAKITAFASHITNKAHNTHQFRLLSNAIYDSLPGALTEITGYAESSGKSGSKNTSTNQTYKITVSAGKGGTISPASASVAKGSNQNFSIKADKGYVIADVTVDGKSVGAVSTYKFNSVTAVHSIKATFKQSGDTSTENKANWTFKDVSASSWFHASVDYVLQKGIMKGMDSQTFGPNMQTDRAMIVTMLYRLEGQPAGGTAAFPDVAGGVWYSEPVAWANGNGLVTGYENGQFQPSKAITREQLASILYRYAGYKKLDTTGKGNLASFHDQGQISAYAKEAVTWAIGTGLMNGKSSGQLDPKGTATRAEVAAMFQRLDSLMD</sequence>
<feature type="domain" description="SLH" evidence="4">
    <location>
        <begin position="1421"/>
        <end position="1479"/>
    </location>
</feature>
<dbReference type="InterPro" id="IPR045175">
    <property type="entry name" value="M28_fam"/>
</dbReference>
<dbReference type="Pfam" id="PF00246">
    <property type="entry name" value="Peptidase_M14"/>
    <property type="match status" value="1"/>
</dbReference>
<evidence type="ECO:0000259" key="4">
    <source>
        <dbReference type="PROSITE" id="PS51272"/>
    </source>
</evidence>
<evidence type="ECO:0000256" key="1">
    <source>
        <dbReference type="ARBA" id="ARBA00022737"/>
    </source>
</evidence>
<evidence type="ECO:0000313" key="5">
    <source>
        <dbReference type="EMBL" id="QIB70425.1"/>
    </source>
</evidence>
<organism evidence="5 6">
    <name type="scientific">Aminipila butyrica</name>
    <dbReference type="NCBI Taxonomy" id="433296"/>
    <lineage>
        <taxon>Bacteria</taxon>
        <taxon>Bacillati</taxon>
        <taxon>Bacillota</taxon>
        <taxon>Clostridia</taxon>
        <taxon>Peptostreptococcales</taxon>
        <taxon>Anaerovoracaceae</taxon>
        <taxon>Aminipila</taxon>
    </lineage>
</organism>
<feature type="chain" id="PRO_5032774728" evidence="3">
    <location>
        <begin position="26"/>
        <end position="1603"/>
    </location>
</feature>
<dbReference type="Proteomes" id="UP000466848">
    <property type="component" value="Chromosome"/>
</dbReference>
<dbReference type="InterPro" id="IPR001119">
    <property type="entry name" value="SLH_dom"/>
</dbReference>
<protein>
    <submittedName>
        <fullName evidence="5">M28 family peptidase</fullName>
    </submittedName>
</protein>
<dbReference type="RefSeq" id="WP_163067663.1">
    <property type="nucleotide sequence ID" value="NZ_CP048649.1"/>
</dbReference>
<dbReference type="PANTHER" id="PTHR12147">
    <property type="entry name" value="METALLOPEPTIDASE M28 FAMILY MEMBER"/>
    <property type="match status" value="1"/>
</dbReference>
<dbReference type="GO" id="GO:0008270">
    <property type="term" value="F:zinc ion binding"/>
    <property type="evidence" value="ECO:0007669"/>
    <property type="project" value="InterPro"/>
</dbReference>
<gene>
    <name evidence="5" type="ORF">Ami103574_14485</name>
</gene>
<feature type="domain" description="SLH" evidence="4">
    <location>
        <begin position="1480"/>
        <end position="1543"/>
    </location>
</feature>
<dbReference type="GO" id="GO:0006508">
    <property type="term" value="P:proteolysis"/>
    <property type="evidence" value="ECO:0007669"/>
    <property type="project" value="InterPro"/>
</dbReference>
<dbReference type="PANTHER" id="PTHR12147:SF26">
    <property type="entry name" value="PEPTIDASE M28 DOMAIN-CONTAINING PROTEIN"/>
    <property type="match status" value="1"/>
</dbReference>
<dbReference type="Pfam" id="PF00395">
    <property type="entry name" value="SLH"/>
    <property type="match status" value="3"/>
</dbReference>
<evidence type="ECO:0000256" key="2">
    <source>
        <dbReference type="SAM" id="MobiDB-lite"/>
    </source>
</evidence>
<dbReference type="Gene3D" id="3.40.630.10">
    <property type="entry name" value="Zn peptidases"/>
    <property type="match status" value="2"/>
</dbReference>
<dbReference type="PROSITE" id="PS51272">
    <property type="entry name" value="SLH"/>
    <property type="match status" value="3"/>
</dbReference>
<evidence type="ECO:0000313" key="6">
    <source>
        <dbReference type="Proteomes" id="UP000466848"/>
    </source>
</evidence>
<dbReference type="InterPro" id="IPR000834">
    <property type="entry name" value="Peptidase_M14"/>
</dbReference>
<dbReference type="Pfam" id="PF04389">
    <property type="entry name" value="Peptidase_M28"/>
    <property type="match status" value="1"/>
</dbReference>
<evidence type="ECO:0000256" key="3">
    <source>
        <dbReference type="SAM" id="SignalP"/>
    </source>
</evidence>
<dbReference type="EMBL" id="CP048649">
    <property type="protein sequence ID" value="QIB70425.1"/>
    <property type="molecule type" value="Genomic_DNA"/>
</dbReference>
<feature type="region of interest" description="Disordered" evidence="2">
    <location>
        <begin position="23"/>
        <end position="97"/>
    </location>
</feature>
<dbReference type="InterPro" id="IPR007484">
    <property type="entry name" value="Peptidase_M28"/>
</dbReference>